<evidence type="ECO:0000256" key="3">
    <source>
        <dbReference type="ARBA" id="ARBA00022692"/>
    </source>
</evidence>
<feature type="transmembrane region" description="Helical" evidence="6">
    <location>
        <begin position="6"/>
        <end position="30"/>
    </location>
</feature>
<reference evidence="7 8" key="1">
    <citation type="submission" date="2019-07" db="EMBL/GenBank/DDBJ databases">
        <title>Whole genome shotgun sequence of Skermanella aerolata NBRC 106429.</title>
        <authorList>
            <person name="Hosoyama A."/>
            <person name="Uohara A."/>
            <person name="Ohji S."/>
            <person name="Ichikawa N."/>
        </authorList>
    </citation>
    <scope>NUCLEOTIDE SEQUENCE [LARGE SCALE GENOMIC DNA]</scope>
    <source>
        <strain evidence="7 8">NBRC 106429</strain>
    </source>
</reference>
<dbReference type="PANTHER" id="PTHR30086:SF20">
    <property type="entry name" value="ARGININE EXPORTER PROTEIN ARGO-RELATED"/>
    <property type="match status" value="1"/>
</dbReference>
<sequence length="207" mass="21733">MEASILMAAAMAGAIVVLTPGPAVLALLGIGAAQGRRAGAGFLIGHLVGDTLWAMLALTALIGARVIAPVVFQVLAVVCGAYLLYLGIRAVLVRRDATGQVSTSVRRPLHRGLMFGITNPKSYPVTLSVFTALLAQDLDALTVSNAPLLLGAVILGFLIADVILIWLVGTPPLRRLYRAGEIWIVRATGVMFIGFAVTTLWQALRPA</sequence>
<evidence type="ECO:0000313" key="8">
    <source>
        <dbReference type="Proteomes" id="UP000321523"/>
    </source>
</evidence>
<evidence type="ECO:0000313" key="7">
    <source>
        <dbReference type="EMBL" id="GEO40178.1"/>
    </source>
</evidence>
<feature type="transmembrane region" description="Helical" evidence="6">
    <location>
        <begin position="70"/>
        <end position="92"/>
    </location>
</feature>
<dbReference type="Pfam" id="PF01810">
    <property type="entry name" value="LysE"/>
    <property type="match status" value="1"/>
</dbReference>
<dbReference type="PANTHER" id="PTHR30086">
    <property type="entry name" value="ARGININE EXPORTER PROTEIN ARGO"/>
    <property type="match status" value="1"/>
</dbReference>
<evidence type="ECO:0000256" key="1">
    <source>
        <dbReference type="ARBA" id="ARBA00004651"/>
    </source>
</evidence>
<dbReference type="GO" id="GO:0005886">
    <property type="term" value="C:plasma membrane"/>
    <property type="evidence" value="ECO:0007669"/>
    <property type="project" value="UniProtKB-SubCell"/>
</dbReference>
<dbReference type="RefSeq" id="WP_044429642.1">
    <property type="nucleotide sequence ID" value="NZ_BJYZ01000020.1"/>
</dbReference>
<accession>A0A512DUM1</accession>
<dbReference type="InterPro" id="IPR001123">
    <property type="entry name" value="LeuE-type"/>
</dbReference>
<dbReference type="AlphaFoldDB" id="A0A512DUM1"/>
<gene>
    <name evidence="7" type="ORF">SAE02_43260</name>
</gene>
<keyword evidence="8" id="KW-1185">Reference proteome</keyword>
<evidence type="ECO:0000256" key="4">
    <source>
        <dbReference type="ARBA" id="ARBA00022989"/>
    </source>
</evidence>
<comment type="caution">
    <text evidence="7">The sequence shown here is derived from an EMBL/GenBank/DDBJ whole genome shotgun (WGS) entry which is preliminary data.</text>
</comment>
<dbReference type="EMBL" id="BJYZ01000020">
    <property type="protein sequence ID" value="GEO40178.1"/>
    <property type="molecule type" value="Genomic_DNA"/>
</dbReference>
<keyword evidence="3 6" id="KW-0812">Transmembrane</keyword>
<keyword evidence="2" id="KW-1003">Cell membrane</keyword>
<feature type="transmembrane region" description="Helical" evidence="6">
    <location>
        <begin position="148"/>
        <end position="170"/>
    </location>
</feature>
<evidence type="ECO:0000256" key="6">
    <source>
        <dbReference type="SAM" id="Phobius"/>
    </source>
</evidence>
<comment type="subcellular location">
    <subcellularLocation>
        <location evidence="1">Cell membrane</location>
        <topology evidence="1">Multi-pass membrane protein</topology>
    </subcellularLocation>
</comment>
<feature type="transmembrane region" description="Helical" evidence="6">
    <location>
        <begin position="113"/>
        <end position="136"/>
    </location>
</feature>
<dbReference type="OrthoDB" id="581870at2"/>
<feature type="transmembrane region" description="Helical" evidence="6">
    <location>
        <begin position="182"/>
        <end position="204"/>
    </location>
</feature>
<protein>
    <submittedName>
        <fullName evidence="7">Lysine transporter LysE</fullName>
    </submittedName>
</protein>
<organism evidence="7 8">
    <name type="scientific">Skermanella aerolata</name>
    <dbReference type="NCBI Taxonomy" id="393310"/>
    <lineage>
        <taxon>Bacteria</taxon>
        <taxon>Pseudomonadati</taxon>
        <taxon>Pseudomonadota</taxon>
        <taxon>Alphaproteobacteria</taxon>
        <taxon>Rhodospirillales</taxon>
        <taxon>Azospirillaceae</taxon>
        <taxon>Skermanella</taxon>
    </lineage>
</organism>
<proteinExistence type="predicted"/>
<evidence type="ECO:0000256" key="2">
    <source>
        <dbReference type="ARBA" id="ARBA00022475"/>
    </source>
</evidence>
<keyword evidence="5 6" id="KW-0472">Membrane</keyword>
<dbReference type="Proteomes" id="UP000321523">
    <property type="component" value="Unassembled WGS sequence"/>
</dbReference>
<name>A0A512DUM1_9PROT</name>
<dbReference type="GO" id="GO:0015171">
    <property type="term" value="F:amino acid transmembrane transporter activity"/>
    <property type="evidence" value="ECO:0007669"/>
    <property type="project" value="TreeGrafter"/>
</dbReference>
<feature type="transmembrane region" description="Helical" evidence="6">
    <location>
        <begin position="42"/>
        <end position="64"/>
    </location>
</feature>
<keyword evidence="4 6" id="KW-1133">Transmembrane helix</keyword>
<evidence type="ECO:0000256" key="5">
    <source>
        <dbReference type="ARBA" id="ARBA00023136"/>
    </source>
</evidence>